<evidence type="ECO:0000313" key="3">
    <source>
        <dbReference type="Proteomes" id="UP001451606"/>
    </source>
</evidence>
<organism evidence="2 3">
    <name type="scientific">Oxyplasma meridianum</name>
    <dbReference type="NCBI Taxonomy" id="3073602"/>
    <lineage>
        <taxon>Archaea</taxon>
        <taxon>Methanobacteriati</taxon>
        <taxon>Thermoplasmatota</taxon>
        <taxon>Thermoplasmata</taxon>
        <taxon>Thermoplasmatales</taxon>
        <taxon>Thermoplasmataceae</taxon>
        <taxon>Oxyplasma</taxon>
    </lineage>
</organism>
<dbReference type="InterPro" id="IPR051231">
    <property type="entry name" value="SOSS-B"/>
</dbReference>
<proteinExistence type="predicted"/>
<dbReference type="RefSeq" id="WP_393970857.1">
    <property type="nucleotide sequence ID" value="NZ_CP133772.1"/>
</dbReference>
<sequence length="361" mass="40550">MANIKIGDITKDSKDISIKGKILSVDKKDIKNERGESVYYYGLIGDDTGTIPFTAWAFPSTIRSGDVVEIKFCSAREYNGKIRLNIDSKTEVILKTDDTIEVKRSYKGYKIRNLNLNDPFVSIEGRIGEVKERKYNKDGEEKLLYSTTFEDDTGQVQMTSFGQKLQEGKVVKIEGARVSEYNSRLRVSIGDRTKIEESNNVIGEKKISNIEDINSPVGGIRIAAFAVSFGEKSGILTRCSECRKRIDDLRCPDHPTAPQMLDIFSYFTLDDGTSFVQATAGKEALLPLLGMKEDELSINNVKLNKKEIYHNLETAIQGHAFLLTGDFRNGQNGLSFRIRIMEPINNAIISEINRQMEAEFA</sequence>
<dbReference type="Gene3D" id="2.40.50.140">
    <property type="entry name" value="Nucleic acid-binding proteins"/>
    <property type="match status" value="2"/>
</dbReference>
<dbReference type="CDD" id="cd04491">
    <property type="entry name" value="SoSSB_OBF"/>
    <property type="match status" value="2"/>
</dbReference>
<dbReference type="GO" id="GO:0010212">
    <property type="term" value="P:response to ionizing radiation"/>
    <property type="evidence" value="ECO:0007669"/>
    <property type="project" value="TreeGrafter"/>
</dbReference>
<keyword evidence="1" id="KW-0238">DNA-binding</keyword>
<evidence type="ECO:0000256" key="1">
    <source>
        <dbReference type="ARBA" id="ARBA00023125"/>
    </source>
</evidence>
<gene>
    <name evidence="2" type="ORF">OXIME_001099</name>
</gene>
<dbReference type="GO" id="GO:0000724">
    <property type="term" value="P:double-strand break repair via homologous recombination"/>
    <property type="evidence" value="ECO:0007669"/>
    <property type="project" value="TreeGrafter"/>
</dbReference>
<dbReference type="PANTHER" id="PTHR13356:SF0">
    <property type="entry name" value="SOSS COMPLEX SUBUNIT B HOMOLOG"/>
    <property type="match status" value="1"/>
</dbReference>
<dbReference type="InterPro" id="IPR012340">
    <property type="entry name" value="NA-bd_OB-fold"/>
</dbReference>
<dbReference type="Proteomes" id="UP001451606">
    <property type="component" value="Chromosome"/>
</dbReference>
<protein>
    <submittedName>
        <fullName evidence="2">Replication protein A</fullName>
    </submittedName>
</protein>
<accession>A0AAX4NG95</accession>
<dbReference type="SUPFAM" id="SSF50249">
    <property type="entry name" value="Nucleic acid-binding proteins"/>
    <property type="match status" value="3"/>
</dbReference>
<dbReference type="AlphaFoldDB" id="A0AAX4NG95"/>
<dbReference type="GeneID" id="95967836"/>
<name>A0AAX4NG95_9ARCH</name>
<evidence type="ECO:0000313" key="2">
    <source>
        <dbReference type="EMBL" id="WYY00522.1"/>
    </source>
</evidence>
<dbReference type="EMBL" id="CP133772">
    <property type="protein sequence ID" value="WYY00522.1"/>
    <property type="molecule type" value="Genomic_DNA"/>
</dbReference>
<dbReference type="KEGG" id="omr:OXIME_001099"/>
<dbReference type="GO" id="GO:0003677">
    <property type="term" value="F:DNA binding"/>
    <property type="evidence" value="ECO:0007669"/>
    <property type="project" value="UniProtKB-KW"/>
</dbReference>
<keyword evidence="3" id="KW-1185">Reference proteome</keyword>
<reference evidence="2 3" key="1">
    <citation type="submission" date="2023-09" db="EMBL/GenBank/DDBJ databases">
        <authorList>
            <person name="Golyshina O.V."/>
            <person name="Lunev E.A."/>
            <person name="Bargiela R."/>
            <person name="Gaines M.C."/>
            <person name="Daum B."/>
            <person name="Bale N.J."/>
            <person name="Koenen M."/>
            <person name="Sinninghe Damst J.S."/>
            <person name="Yakimov M."/>
            <person name="Golyshin P.N."/>
        </authorList>
    </citation>
    <scope>NUCLEOTIDE SEQUENCE [LARGE SCALE GENOMIC DNA]</scope>
    <source>
        <strain evidence="2 3">M1</strain>
    </source>
</reference>
<dbReference type="PANTHER" id="PTHR13356">
    <property type="entry name" value="OB FOLD NUCLEIC ACID BINDING PROTEIN-RELATED"/>
    <property type="match status" value="1"/>
</dbReference>